<dbReference type="eggNOG" id="COG1538">
    <property type="taxonomic scope" value="Bacteria"/>
</dbReference>
<dbReference type="GO" id="GO:0015562">
    <property type="term" value="F:efflux transmembrane transporter activity"/>
    <property type="evidence" value="ECO:0007669"/>
    <property type="project" value="InterPro"/>
</dbReference>
<dbReference type="HOGENOM" id="CLU_012817_14_3_6"/>
<proteinExistence type="inferred from homology"/>
<evidence type="ECO:0000256" key="1">
    <source>
        <dbReference type="ARBA" id="ARBA00004442"/>
    </source>
</evidence>
<keyword evidence="8" id="KW-0449">Lipoprotein</keyword>
<protein>
    <submittedName>
        <fullName evidence="9">Outer membrane efflux protein</fullName>
    </submittedName>
</protein>
<keyword evidence="5" id="KW-0472">Membrane</keyword>
<gene>
    <name evidence="9" type="ordered locus">Pput_3287</name>
</gene>
<dbReference type="EMBL" id="CP000712">
    <property type="protein sequence ID" value="ABQ79413.1"/>
    <property type="molecule type" value="Genomic_DNA"/>
</dbReference>
<evidence type="ECO:0000256" key="7">
    <source>
        <dbReference type="ARBA" id="ARBA00023237"/>
    </source>
</evidence>
<dbReference type="KEGG" id="ppf:Pput_3287"/>
<sequence precursor="true">MPCTQPCKAAPATNCRASLQNCNLAATAPITSPFYSPSPMLRPEDCFVPIPRKIALLCLLLASATGAQASQVLSLPQALTAAFAQNPELAAAGREIGIADGERRQAGLLPNPELAWEVEDTRRDTSTTTVTLSQPLELGGKRGARLAVAGAGQAIAQLDLERQRNALRADVVQAFHAALRAQTALELAQQSQALTERGLRVVQGRVTAGQSSPVEATRAQVQLAQAQAEVRRAKTQRSVAYQALARLTGSPLASFDRLQAANLSPGIAPGADTLLDQVEKTAEWRLAAAQVERGDASLGAEKAQRIPNLTVSLGSQYSREDRERVNVVGLSMPLPLFDRNQGNVLAAARRADQARDLRNAVALRLRSETRSAISQWEAAMQDVEAYDRTILPAAQQAVDTATRGFEMGKFAFLDVLDAQRTLIEARGLYLEALASATDARAQVERIYGDLDGVSNKSNSRSNND</sequence>
<dbReference type="Pfam" id="PF02321">
    <property type="entry name" value="OEP"/>
    <property type="match status" value="2"/>
</dbReference>
<keyword evidence="7" id="KW-0998">Cell outer membrane</keyword>
<evidence type="ECO:0000256" key="3">
    <source>
        <dbReference type="ARBA" id="ARBA00022452"/>
    </source>
</evidence>
<organism evidence="9">
    <name type="scientific">Pseudomonas putida (strain ATCC 700007 / DSM 6899 / JCM 31910 / BCRC 17059 / LMG 24140 / F1)</name>
    <dbReference type="NCBI Taxonomy" id="351746"/>
    <lineage>
        <taxon>Bacteria</taxon>
        <taxon>Pseudomonadati</taxon>
        <taxon>Pseudomonadota</taxon>
        <taxon>Gammaproteobacteria</taxon>
        <taxon>Pseudomonadales</taxon>
        <taxon>Pseudomonadaceae</taxon>
        <taxon>Pseudomonas</taxon>
    </lineage>
</organism>
<comment type="subcellular location">
    <subcellularLocation>
        <location evidence="1">Cell outer membrane</location>
    </subcellularLocation>
</comment>
<evidence type="ECO:0000256" key="6">
    <source>
        <dbReference type="ARBA" id="ARBA00023139"/>
    </source>
</evidence>
<evidence type="ECO:0000256" key="2">
    <source>
        <dbReference type="ARBA" id="ARBA00007613"/>
    </source>
</evidence>
<evidence type="ECO:0000256" key="8">
    <source>
        <dbReference type="ARBA" id="ARBA00023288"/>
    </source>
</evidence>
<dbReference type="GO" id="GO:0016020">
    <property type="term" value="C:membrane"/>
    <property type="evidence" value="ECO:0007669"/>
    <property type="project" value="UniProtKB-SubCell"/>
</dbReference>
<dbReference type="SUPFAM" id="SSF56954">
    <property type="entry name" value="Outer membrane efflux proteins (OEP)"/>
    <property type="match status" value="1"/>
</dbReference>
<evidence type="ECO:0000256" key="5">
    <source>
        <dbReference type="ARBA" id="ARBA00023136"/>
    </source>
</evidence>
<name>A5W5K3_PSEP1</name>
<dbReference type="InterPro" id="IPR010131">
    <property type="entry name" value="MdtP/NodT-like"/>
</dbReference>
<keyword evidence="3" id="KW-1134">Transmembrane beta strand</keyword>
<reference evidence="9" key="1">
    <citation type="submission" date="2007-05" db="EMBL/GenBank/DDBJ databases">
        <title>Complete sequence of Pseudomonas putida F1.</title>
        <authorList>
            <consortium name="US DOE Joint Genome Institute"/>
            <person name="Copeland A."/>
            <person name="Lucas S."/>
            <person name="Lapidus A."/>
            <person name="Barry K."/>
            <person name="Detter J.C."/>
            <person name="Glavina del Rio T."/>
            <person name="Hammon N."/>
            <person name="Israni S."/>
            <person name="Dalin E."/>
            <person name="Tice H."/>
            <person name="Pitluck S."/>
            <person name="Chain P."/>
            <person name="Malfatti S."/>
            <person name="Shin M."/>
            <person name="Vergez L."/>
            <person name="Schmutz J."/>
            <person name="Larimer F."/>
            <person name="Land M."/>
            <person name="Hauser L."/>
            <person name="Kyrpides N."/>
            <person name="Lykidis A."/>
            <person name="Parales R."/>
            <person name="Richardson P."/>
        </authorList>
    </citation>
    <scope>NUCLEOTIDE SEQUENCE [LARGE SCALE GENOMIC DNA]</scope>
    <source>
        <strain evidence="9">F1</strain>
    </source>
</reference>
<accession>A5W5K3</accession>
<dbReference type="PANTHER" id="PTHR30203:SF24">
    <property type="entry name" value="BLR4935 PROTEIN"/>
    <property type="match status" value="1"/>
</dbReference>
<dbReference type="Gene3D" id="1.20.1600.10">
    <property type="entry name" value="Outer membrane efflux proteins (OEP)"/>
    <property type="match status" value="1"/>
</dbReference>
<dbReference type="AlphaFoldDB" id="A5W5K3"/>
<keyword evidence="6" id="KW-0564">Palmitate</keyword>
<dbReference type="PANTHER" id="PTHR30203">
    <property type="entry name" value="OUTER MEMBRANE CATION EFFLUX PROTEIN"/>
    <property type="match status" value="1"/>
</dbReference>
<evidence type="ECO:0000313" key="9">
    <source>
        <dbReference type="EMBL" id="ABQ79413.1"/>
    </source>
</evidence>
<dbReference type="InterPro" id="IPR003423">
    <property type="entry name" value="OMP_efflux"/>
</dbReference>
<comment type="similarity">
    <text evidence="2">Belongs to the outer membrane factor (OMF) (TC 1.B.17) family.</text>
</comment>
<keyword evidence="4" id="KW-0812">Transmembrane</keyword>
<evidence type="ECO:0000256" key="4">
    <source>
        <dbReference type="ARBA" id="ARBA00022692"/>
    </source>
</evidence>